<keyword evidence="3" id="KW-0472">Membrane</keyword>
<reference evidence="4" key="1">
    <citation type="submission" date="2020-05" db="EMBL/GenBank/DDBJ databases">
        <title>High-Quality Genomes of Partial-Nitritation/Anammox System by Hierarchical Clustering Based Hybrid Assembly.</title>
        <authorList>
            <person name="Liu L."/>
            <person name="Wang Y."/>
            <person name="Che Y."/>
            <person name="Chen Y."/>
            <person name="Xia Y."/>
            <person name="Luo R."/>
            <person name="Cheng S.H."/>
            <person name="Zheng C."/>
            <person name="Zhang T."/>
        </authorList>
    </citation>
    <scope>NUCLEOTIDE SEQUENCE</scope>
    <source>
        <strain evidence="4">H1_PAT1</strain>
    </source>
</reference>
<evidence type="ECO:0000313" key="4">
    <source>
        <dbReference type="EMBL" id="MBE7524987.1"/>
    </source>
</evidence>
<protein>
    <submittedName>
        <fullName evidence="4">Uncharacterized protein</fullName>
    </submittedName>
</protein>
<keyword evidence="1" id="KW-0175">Coiled coil</keyword>
<feature type="coiled-coil region" evidence="1">
    <location>
        <begin position="137"/>
        <end position="180"/>
    </location>
</feature>
<name>A0A928TRJ5_UNCKA</name>
<organism evidence="4 5">
    <name type="scientific">candidate division WWE3 bacterium</name>
    <dbReference type="NCBI Taxonomy" id="2053526"/>
    <lineage>
        <taxon>Bacteria</taxon>
        <taxon>Katanobacteria</taxon>
    </lineage>
</organism>
<dbReference type="Proteomes" id="UP000710385">
    <property type="component" value="Unassembled WGS sequence"/>
</dbReference>
<evidence type="ECO:0000256" key="3">
    <source>
        <dbReference type="SAM" id="Phobius"/>
    </source>
</evidence>
<comment type="caution">
    <text evidence="4">The sequence shown here is derived from an EMBL/GenBank/DDBJ whole genome shotgun (WGS) entry which is preliminary data.</text>
</comment>
<dbReference type="EMBL" id="JABTTY010000001">
    <property type="protein sequence ID" value="MBE7524987.1"/>
    <property type="molecule type" value="Genomic_DNA"/>
</dbReference>
<evidence type="ECO:0000256" key="2">
    <source>
        <dbReference type="SAM" id="MobiDB-lite"/>
    </source>
</evidence>
<feature type="transmembrane region" description="Helical" evidence="3">
    <location>
        <begin position="260"/>
        <end position="282"/>
    </location>
</feature>
<feature type="compositionally biased region" description="Low complexity" evidence="2">
    <location>
        <begin position="9"/>
        <end position="23"/>
    </location>
</feature>
<gene>
    <name evidence="4" type="ORF">HS096_01130</name>
</gene>
<proteinExistence type="predicted"/>
<accession>A0A928TRJ5</accession>
<feature type="transmembrane region" description="Helical" evidence="3">
    <location>
        <begin position="187"/>
        <end position="207"/>
    </location>
</feature>
<evidence type="ECO:0000313" key="5">
    <source>
        <dbReference type="Proteomes" id="UP000710385"/>
    </source>
</evidence>
<sequence length="289" mass="31316">MPDGRRTGPESGARPAPRGAPAGDSSRMRFASTLAAQQAGDRIAGGGAADEIGGEVGTGRSAEEPVFLELPTKSYTARSTEEEQEIARQQAMLQTARRFVEPGGPPPQTEAAPGEERQRQGEAPAEAGPSVAEPARQARIQAMLQEAQQDARGQEEQEQLSKLEEAAKRFQSQRQQAIRISKMSRNVMKAVQIGGGASVITIITLIIQVNLETLNKWITQIRIPFLYEVEKPPKLGLDDGFTCCVDCIVSYMCLTTLAQFILIVIIIGVITAALTQLLGPLYDFLRPLF</sequence>
<keyword evidence="3" id="KW-0812">Transmembrane</keyword>
<evidence type="ECO:0000256" key="1">
    <source>
        <dbReference type="SAM" id="Coils"/>
    </source>
</evidence>
<keyword evidence="3" id="KW-1133">Transmembrane helix</keyword>
<feature type="region of interest" description="Disordered" evidence="2">
    <location>
        <begin position="1"/>
        <end position="134"/>
    </location>
</feature>
<dbReference type="AlphaFoldDB" id="A0A928TRJ5"/>